<dbReference type="Gene3D" id="3.10.310.10">
    <property type="entry name" value="Diaminopimelate Epimerase, Chain A, domain 1"/>
    <property type="match status" value="2"/>
</dbReference>
<evidence type="ECO:0000313" key="4">
    <source>
        <dbReference type="Proteomes" id="UP000295493"/>
    </source>
</evidence>
<evidence type="ECO:0000256" key="2">
    <source>
        <dbReference type="PIRSR" id="PIRSR029792-1"/>
    </source>
</evidence>
<comment type="caution">
    <text evidence="3">The sequence shown here is derived from an EMBL/GenBank/DDBJ whole genome shotgun (WGS) entry which is preliminary data.</text>
</comment>
<feature type="active site" description="Proton donor" evidence="2">
    <location>
        <position position="255"/>
    </location>
</feature>
<feature type="active site" description="Proton acceptor" evidence="2">
    <location>
        <position position="90"/>
    </location>
</feature>
<evidence type="ECO:0000313" key="3">
    <source>
        <dbReference type="EMBL" id="TDN78256.1"/>
    </source>
</evidence>
<dbReference type="Proteomes" id="UP000295493">
    <property type="component" value="Unassembled WGS sequence"/>
</dbReference>
<organism evidence="3 4">
    <name type="scientific">Stakelama pacifica</name>
    <dbReference type="NCBI Taxonomy" id="517720"/>
    <lineage>
        <taxon>Bacteria</taxon>
        <taxon>Pseudomonadati</taxon>
        <taxon>Pseudomonadota</taxon>
        <taxon>Alphaproteobacteria</taxon>
        <taxon>Sphingomonadales</taxon>
        <taxon>Sphingomonadaceae</taxon>
        <taxon>Stakelama</taxon>
    </lineage>
</organism>
<dbReference type="SUPFAM" id="SSF54506">
    <property type="entry name" value="Diaminopimelate epimerase-like"/>
    <property type="match status" value="1"/>
</dbReference>
<dbReference type="EMBL" id="SNWD01000018">
    <property type="protein sequence ID" value="TDN78256.1"/>
    <property type="molecule type" value="Genomic_DNA"/>
</dbReference>
<sequence>MRPSDVVKIVNCHAAGEVGDVIVGGIEAPPGETIREQARWVATDQGLRDYVLNEPRGGVFRHVNLLVPPIDPRADAGWIVMEPEDTPLMSGSNSMCVATVLLETGRIRMIEPETIVRLEAPGGLVEILATCRDGRVVEVRTFNLPSFTARLDAYVEVSGLGTVQVDVAFGGDSFAIVDAHKLGFGLDPSEALDLARVGIAITNAANEQIGFVHPEKDWSHISFCQIAAPLFVEDGVPISLNAVAIQPGKIDRSPCGTGCSARMAVLSARGLLRVGDRMIGRSIIGGRFDCKIEEDVDVAGLRAIIPSIAGRAWITGTQEHRLDETDPWPRGYRLTDTWPQKQ</sequence>
<dbReference type="OrthoDB" id="181267at2"/>
<keyword evidence="4" id="KW-1185">Reference proteome</keyword>
<evidence type="ECO:0000256" key="1">
    <source>
        <dbReference type="ARBA" id="ARBA00007529"/>
    </source>
</evidence>
<accession>A0A4R6FAW7</accession>
<dbReference type="AlphaFoldDB" id="A0A4R6FAW7"/>
<dbReference type="NCBIfam" id="NF047722">
    <property type="entry name" value="T3LHypDht"/>
    <property type="match status" value="1"/>
</dbReference>
<proteinExistence type="inferred from homology"/>
<dbReference type="FunFam" id="3.10.310.10:FF:000005">
    <property type="entry name" value="Proline racemase"/>
    <property type="match status" value="1"/>
</dbReference>
<name>A0A4R6FAW7_9SPHN</name>
<dbReference type="Pfam" id="PF05544">
    <property type="entry name" value="Pro_racemase"/>
    <property type="match status" value="1"/>
</dbReference>
<reference evidence="3 4" key="1">
    <citation type="submission" date="2019-03" db="EMBL/GenBank/DDBJ databases">
        <title>Genomic Encyclopedia of Type Strains, Phase IV (KMG-IV): sequencing the most valuable type-strain genomes for metagenomic binning, comparative biology and taxonomic classification.</title>
        <authorList>
            <person name="Goeker M."/>
        </authorList>
    </citation>
    <scope>NUCLEOTIDE SEQUENCE [LARGE SCALE GENOMIC DNA]</scope>
    <source>
        <strain evidence="3 4">DSM 25059</strain>
    </source>
</reference>
<dbReference type="PIRSF" id="PIRSF029792">
    <property type="entry name" value="Pro_racemase"/>
    <property type="match status" value="1"/>
</dbReference>
<dbReference type="SFLD" id="SFLDS00028">
    <property type="entry name" value="Proline_Racemase"/>
    <property type="match status" value="1"/>
</dbReference>
<protein>
    <submittedName>
        <fullName evidence="3">Proline racemase</fullName>
    </submittedName>
</protein>
<dbReference type="InterPro" id="IPR008794">
    <property type="entry name" value="Pro_racemase_fam"/>
</dbReference>
<dbReference type="PANTHER" id="PTHR33442">
    <property type="entry name" value="TRANS-3-HYDROXY-L-PROLINE DEHYDRATASE"/>
    <property type="match status" value="1"/>
</dbReference>
<dbReference type="RefSeq" id="WP_133497018.1">
    <property type="nucleotide sequence ID" value="NZ_BMLU01000017.1"/>
</dbReference>
<comment type="similarity">
    <text evidence="1">Belongs to the proline racemase family.</text>
</comment>
<dbReference type="GO" id="GO:0047580">
    <property type="term" value="F:4-hydroxyproline epimerase activity"/>
    <property type="evidence" value="ECO:0007669"/>
    <property type="project" value="TreeGrafter"/>
</dbReference>
<dbReference type="PANTHER" id="PTHR33442:SF5">
    <property type="entry name" value="BIFUNCTIONAL TRANS-3-HYDROXY-L-PROLINE DEHYDRATASE_2-EPIMERASE"/>
    <property type="match status" value="1"/>
</dbReference>
<gene>
    <name evidence="3" type="ORF">EV664_11815</name>
</gene>